<keyword evidence="11" id="KW-0418">Kinase</keyword>
<dbReference type="Gene3D" id="2.60.40.10">
    <property type="entry name" value="Immunoglobulins"/>
    <property type="match status" value="1"/>
</dbReference>
<dbReference type="EMBL" id="CP001699">
    <property type="protein sequence ID" value="ACU63573.1"/>
    <property type="molecule type" value="Genomic_DNA"/>
</dbReference>
<evidence type="ECO:0000256" key="2">
    <source>
        <dbReference type="ARBA" id="ARBA00012438"/>
    </source>
</evidence>
<dbReference type="InterPro" id="IPR003594">
    <property type="entry name" value="HATPase_dom"/>
</dbReference>
<dbReference type="SUPFAM" id="SSF52172">
    <property type="entry name" value="CheY-like"/>
    <property type="match status" value="1"/>
</dbReference>
<dbReference type="InterPro" id="IPR018062">
    <property type="entry name" value="HTH_AraC-typ_CS"/>
</dbReference>
<evidence type="ECO:0000256" key="1">
    <source>
        <dbReference type="ARBA" id="ARBA00000085"/>
    </source>
</evidence>
<dbReference type="PANTHER" id="PTHR43547">
    <property type="entry name" value="TWO-COMPONENT HISTIDINE KINASE"/>
    <property type="match status" value="1"/>
</dbReference>
<dbReference type="Gene3D" id="3.40.50.2300">
    <property type="match status" value="1"/>
</dbReference>
<evidence type="ECO:0000256" key="5">
    <source>
        <dbReference type="ARBA" id="ARBA00023125"/>
    </source>
</evidence>
<dbReference type="Pfam" id="PF00072">
    <property type="entry name" value="Response_reg"/>
    <property type="match status" value="1"/>
</dbReference>
<evidence type="ECO:0000256" key="4">
    <source>
        <dbReference type="ARBA" id="ARBA00023015"/>
    </source>
</evidence>
<dbReference type="PROSITE" id="PS50110">
    <property type="entry name" value="RESPONSE_REGULATORY"/>
    <property type="match status" value="1"/>
</dbReference>
<keyword evidence="11" id="KW-0808">Transferase</keyword>
<dbReference type="PROSITE" id="PS50109">
    <property type="entry name" value="HIS_KIN"/>
    <property type="match status" value="1"/>
</dbReference>
<keyword evidence="3 7" id="KW-0597">Phosphoprotein</keyword>
<dbReference type="Proteomes" id="UP000002215">
    <property type="component" value="Chromosome"/>
</dbReference>
<dbReference type="Gene3D" id="1.10.287.130">
    <property type="match status" value="1"/>
</dbReference>
<feature type="modified residue" description="4-aspartylphosphate" evidence="7">
    <location>
        <position position="1196"/>
    </location>
</feature>
<dbReference type="Gene3D" id="2.130.10.10">
    <property type="entry name" value="YVTN repeat-like/Quinoprotein amine dehydrogenase"/>
    <property type="match status" value="3"/>
</dbReference>
<dbReference type="InterPro" id="IPR001789">
    <property type="entry name" value="Sig_transdc_resp-reg_receiver"/>
</dbReference>
<dbReference type="SUPFAM" id="SSF46689">
    <property type="entry name" value="Homeodomain-like"/>
    <property type="match status" value="1"/>
</dbReference>
<dbReference type="GO" id="GO:0003700">
    <property type="term" value="F:DNA-binding transcription factor activity"/>
    <property type="evidence" value="ECO:0007669"/>
    <property type="project" value="InterPro"/>
</dbReference>
<dbReference type="CDD" id="cd00082">
    <property type="entry name" value="HisKA"/>
    <property type="match status" value="1"/>
</dbReference>
<dbReference type="InterPro" id="IPR015943">
    <property type="entry name" value="WD40/YVTN_repeat-like_dom_sf"/>
</dbReference>
<evidence type="ECO:0000259" key="9">
    <source>
        <dbReference type="PROSITE" id="PS50109"/>
    </source>
</evidence>
<dbReference type="RefSeq" id="WP_012793738.1">
    <property type="nucleotide sequence ID" value="NC_013132.1"/>
</dbReference>
<dbReference type="SMART" id="SM00388">
    <property type="entry name" value="HisKA"/>
    <property type="match status" value="1"/>
</dbReference>
<dbReference type="PANTHER" id="PTHR43547:SF2">
    <property type="entry name" value="HYBRID SIGNAL TRANSDUCTION HISTIDINE KINASE C"/>
    <property type="match status" value="1"/>
</dbReference>
<accession>A0A979GVP9</accession>
<evidence type="ECO:0000256" key="6">
    <source>
        <dbReference type="ARBA" id="ARBA00023163"/>
    </source>
</evidence>
<dbReference type="SUPFAM" id="SSF55874">
    <property type="entry name" value="ATPase domain of HSP90 chaperone/DNA topoisomerase II/histidine kinase"/>
    <property type="match status" value="1"/>
</dbReference>
<dbReference type="PROSITE" id="PS01124">
    <property type="entry name" value="HTH_ARAC_FAMILY_2"/>
    <property type="match status" value="1"/>
</dbReference>
<dbReference type="GO" id="GO:0000155">
    <property type="term" value="F:phosphorelay sensor kinase activity"/>
    <property type="evidence" value="ECO:0007669"/>
    <property type="project" value="InterPro"/>
</dbReference>
<dbReference type="SMART" id="SM00448">
    <property type="entry name" value="REC"/>
    <property type="match status" value="1"/>
</dbReference>
<dbReference type="InterPro" id="IPR036890">
    <property type="entry name" value="HATPase_C_sf"/>
</dbReference>
<dbReference type="Pfam" id="PF07495">
    <property type="entry name" value="Y_Y_Y"/>
    <property type="match status" value="1"/>
</dbReference>
<dbReference type="FunFam" id="2.60.40.10:FF:000791">
    <property type="entry name" value="Two-component system sensor histidine kinase/response regulator"/>
    <property type="match status" value="1"/>
</dbReference>
<reference evidence="11 12" key="2">
    <citation type="journal article" date="2010" name="Stand. Genomic Sci.">
        <title>Complete genome sequence of Chitinophaga pinensis type strain (UQM 2034).</title>
        <authorList>
            <person name="Glavina Del Rio T."/>
            <person name="Abt B."/>
            <person name="Spring S."/>
            <person name="Lapidus A."/>
            <person name="Nolan M."/>
            <person name="Tice H."/>
            <person name="Copeland A."/>
            <person name="Cheng J.F."/>
            <person name="Chen F."/>
            <person name="Bruce D."/>
            <person name="Goodwin L."/>
            <person name="Pitluck S."/>
            <person name="Ivanova N."/>
            <person name="Mavromatis K."/>
            <person name="Mikhailova N."/>
            <person name="Pati A."/>
            <person name="Chen A."/>
            <person name="Palaniappan K."/>
            <person name="Land M."/>
            <person name="Hauser L."/>
            <person name="Chang Y.J."/>
            <person name="Jeffries C.D."/>
            <person name="Chain P."/>
            <person name="Saunders E."/>
            <person name="Detter J.C."/>
            <person name="Brettin T."/>
            <person name="Rohde M."/>
            <person name="Goker M."/>
            <person name="Bristow J."/>
            <person name="Eisen J.A."/>
            <person name="Markowitz V."/>
            <person name="Hugenholtz P."/>
            <person name="Kyrpides N.C."/>
            <person name="Klenk H.P."/>
            <person name="Lucas S."/>
        </authorList>
    </citation>
    <scope>NUCLEOTIDE SEQUENCE [LARGE SCALE GENOMIC DNA]</scope>
    <source>
        <strain evidence="12">ATCC 43595 / DSM 2588 / LMG 13176 / NBRC 15968 / NCIMB 11800 / UQM 2034</strain>
    </source>
</reference>
<evidence type="ECO:0000256" key="7">
    <source>
        <dbReference type="PROSITE-ProRule" id="PRU00169"/>
    </source>
</evidence>
<dbReference type="Gene3D" id="3.30.565.10">
    <property type="entry name" value="Histidine kinase-like ATPase, C-terminal domain"/>
    <property type="match status" value="1"/>
</dbReference>
<name>A0A979GVP9_CHIPD</name>
<dbReference type="FunFam" id="1.10.287.130:FF:000045">
    <property type="entry name" value="Two-component system sensor histidine kinase/response regulator"/>
    <property type="match status" value="1"/>
</dbReference>
<dbReference type="InterPro" id="IPR013783">
    <property type="entry name" value="Ig-like_fold"/>
</dbReference>
<feature type="domain" description="Histidine kinase" evidence="9">
    <location>
        <begin position="861"/>
        <end position="1093"/>
    </location>
</feature>
<feature type="domain" description="HTH araC/xylS-type" evidence="8">
    <location>
        <begin position="1295"/>
        <end position="1394"/>
    </location>
</feature>
<dbReference type="Pfam" id="PF12833">
    <property type="entry name" value="HTH_18"/>
    <property type="match status" value="1"/>
</dbReference>
<dbReference type="InterPro" id="IPR011006">
    <property type="entry name" value="CheY-like_superfamily"/>
</dbReference>
<dbReference type="EC" id="2.7.13.3" evidence="2"/>
<dbReference type="InterPro" id="IPR005467">
    <property type="entry name" value="His_kinase_dom"/>
</dbReference>
<keyword evidence="5" id="KW-0238">DNA-binding</keyword>
<comment type="catalytic activity">
    <reaction evidence="1">
        <text>ATP + protein L-histidine = ADP + protein N-phospho-L-histidine.</text>
        <dbReference type="EC" id="2.7.13.3"/>
    </reaction>
</comment>
<dbReference type="InterPro" id="IPR036097">
    <property type="entry name" value="HisK_dim/P_sf"/>
</dbReference>
<dbReference type="InterPro" id="IPR018060">
    <property type="entry name" value="HTH_AraC"/>
</dbReference>
<dbReference type="SUPFAM" id="SSF47384">
    <property type="entry name" value="Homodimeric domain of signal transducing histidine kinase"/>
    <property type="match status" value="1"/>
</dbReference>
<dbReference type="PROSITE" id="PS00041">
    <property type="entry name" value="HTH_ARAC_FAMILY_1"/>
    <property type="match status" value="1"/>
</dbReference>
<organism evidence="11 12">
    <name type="scientific">Chitinophaga pinensis (strain ATCC 43595 / DSM 2588 / LMG 13176 / NBRC 15968 / NCIMB 11800 / UQM 2034)</name>
    <dbReference type="NCBI Taxonomy" id="485918"/>
    <lineage>
        <taxon>Bacteria</taxon>
        <taxon>Pseudomonadati</taxon>
        <taxon>Bacteroidota</taxon>
        <taxon>Chitinophagia</taxon>
        <taxon>Chitinophagales</taxon>
        <taxon>Chitinophagaceae</taxon>
        <taxon>Chitinophaga</taxon>
    </lineage>
</organism>
<dbReference type="SMART" id="SM00342">
    <property type="entry name" value="HTH_ARAC"/>
    <property type="match status" value="1"/>
</dbReference>
<dbReference type="PRINTS" id="PR00344">
    <property type="entry name" value="BCTRLSENSOR"/>
</dbReference>
<evidence type="ECO:0000313" key="12">
    <source>
        <dbReference type="Proteomes" id="UP000002215"/>
    </source>
</evidence>
<dbReference type="InterPro" id="IPR011123">
    <property type="entry name" value="Y_Y_Y"/>
</dbReference>
<dbReference type="InterPro" id="IPR004358">
    <property type="entry name" value="Sig_transdc_His_kin-like_C"/>
</dbReference>
<dbReference type="InterPro" id="IPR011110">
    <property type="entry name" value="Reg_prop"/>
</dbReference>
<evidence type="ECO:0000256" key="3">
    <source>
        <dbReference type="ARBA" id="ARBA00022553"/>
    </source>
</evidence>
<dbReference type="GO" id="GO:0043565">
    <property type="term" value="F:sequence-specific DNA binding"/>
    <property type="evidence" value="ECO:0007669"/>
    <property type="project" value="InterPro"/>
</dbReference>
<protein>
    <recommendedName>
        <fullName evidence="2">histidine kinase</fullName>
        <ecNumber evidence="2">2.7.13.3</ecNumber>
    </recommendedName>
</protein>
<dbReference type="SUPFAM" id="SSF63829">
    <property type="entry name" value="Calcium-dependent phosphotriesterase"/>
    <property type="match status" value="2"/>
</dbReference>
<keyword evidence="6" id="KW-0804">Transcription</keyword>
<dbReference type="KEGG" id="cpi:Cpin_6165"/>
<evidence type="ECO:0000313" key="11">
    <source>
        <dbReference type="EMBL" id="ACU63573.1"/>
    </source>
</evidence>
<gene>
    <name evidence="11" type="ordered locus">Cpin_6165</name>
</gene>
<reference evidence="12" key="1">
    <citation type="submission" date="2009-08" db="EMBL/GenBank/DDBJ databases">
        <title>The complete genome of Chitinophaga pinensis DSM 2588.</title>
        <authorList>
            <consortium name="US DOE Joint Genome Institute (JGI-PGF)"/>
            <person name="Lucas S."/>
            <person name="Copeland A."/>
            <person name="Lapidus A."/>
            <person name="Glavina del Rio T."/>
            <person name="Dalin E."/>
            <person name="Tice H."/>
            <person name="Bruce D."/>
            <person name="Goodwin L."/>
            <person name="Pitluck S."/>
            <person name="Kyrpides N."/>
            <person name="Mavromatis K."/>
            <person name="Ivanova N."/>
            <person name="Mikhailova N."/>
            <person name="Sims D."/>
            <person name="Meinche L."/>
            <person name="Brettin T."/>
            <person name="Detter J.C."/>
            <person name="Han C."/>
            <person name="Larimer F."/>
            <person name="Land M."/>
            <person name="Hauser L."/>
            <person name="Markowitz V."/>
            <person name="Cheng J.-F."/>
            <person name="Hugenholtz P."/>
            <person name="Woyke T."/>
            <person name="Wu D."/>
            <person name="Spring S."/>
            <person name="Klenk H.-P."/>
            <person name="Eisen J.A."/>
        </authorList>
    </citation>
    <scope>NUCLEOTIDE SEQUENCE [LARGE SCALE GENOMIC DNA]</scope>
    <source>
        <strain evidence="12">ATCC 43595 / DSM 2588 / LMG 13176 / NBRC 15968 / NCIMB 11800 / UQM 2034</strain>
    </source>
</reference>
<dbReference type="Pfam" id="PF00512">
    <property type="entry name" value="HisKA"/>
    <property type="match status" value="1"/>
</dbReference>
<keyword evidence="4" id="KW-0805">Transcription regulation</keyword>
<dbReference type="Pfam" id="PF07494">
    <property type="entry name" value="Reg_prop"/>
    <property type="match status" value="10"/>
</dbReference>
<dbReference type="Pfam" id="PF02518">
    <property type="entry name" value="HATPase_c"/>
    <property type="match status" value="1"/>
</dbReference>
<sequence length="1397" mass="159041">MFHALSRAYFRFSAHCLTRYAAFFRCALLGVLLLSVAPVFSQAPVLHFRHLTNEQGLSNSTIETIFQDSRGFMWFGTRDGLNKYDGYQIVVYRYNAADSTSISDNYIRCIYEDREGVIWVGTQNGLNRFDAGKNSFTRFRTRPGGQGVLSNNQVTCIYEDAQRRLWIGTYGGGLNLYKRESGTFSSFRHSGGESGQFSDDRVNAFCEDAKGRFWLATGMGLVEFDRTRYQLIEASPYNGRRQAIRTIRNDHQDNLWLGTEEDGLLCYHPDSGTYQLYSHREQEQGSISTNQIRAILPDRQGNIWIGGVNGGLNLLNPESNSFYHYQNEPEYPRSLSQRTVSALFEDKQGIIWIGTHRGGINIYVPGAEKFRLYQQQVKQNSLSYNDVKAFCEDGKGRIWIGTDGGGLNLMDRNSQTFRHYQYDAFNKNTIGSNEVLSITEDRTGNLWVGTWGGGLNLYHPGTESFTRFVNNPADPQSIPSNYVQKVLEDSRGQLWIATYYGGVSIYDRNRQQFTRFTGTGNTRLSGNNAVSMTEDKKGRIWIGTDDGGLNCYDPASGKISWYFIAGEKKPDLRVLFTDSQGRLWAGQSGLYLYNETADSFALYTNEAGLGTAFIKGMTEDKAGNFWISTSNGITCYHPDQHQYKQYNTGDGLQGLEFEANAYLQTKDGLMLFGGINGFNAFYPGEIRTNNYLPPVYLTDLQVANQRMLPGMKGSPLLQDVSVTDKIRFDYRQSSFSFSFATLDYTAPGNNQYAYKLDGWDKDWNYVGNERKAAYTNLNPGTYVFHVKASNSDGVWNEKGTSVVVVIEPPFWRTWWFILLLSAAILYAVYRILAFRRASELKKISEKKKEEVHQLKLQFFTNISHEFRTPLTLILGPLEKMIRDAKDNGQLHYFKLMQKNAYRLLDLVNEVMDFRKVESGVLQLKVMPANPALFLEEIAEEFREWAVEKQIRFTVNTVQPPEEAWFDNQVLEKIIYNLLSNAFKYTPAGGVITLEMRSSLEEIKPSFPHELAVQNEYKTDAYLHIRVVDNGIGISKESIEHLFERYFRVNENHLGSGIGLAFVKSLTFLHKGSIHVYSERKQGTEFIISIPYQKEDYAEGERWMGDPAKTARQLESLISNQRYTLTQPVENGVSEVEEDTGHSQASLATILVVDDNSELREFLKGALLPTYRIIEASDGQMGFEKAKAEMPDIIISDVMMPVLDGIAFCKLVKDNLETSHIPFIMLTAKTALSSNIEGAASGADFYFGKPLSIELLLITIRNTLEQRRKARERFLKDYYYEAKELVTSTKDKEFMDTLLEKIEEHLMDPDFDISVLCSSMGMSKTNLYQKIKQLTGQSTGDFVRTIRLKKAAYIMSHEDVPLSEVILRIGIQTQSYFTKAFKKEFGKTPTQFLQELKQ</sequence>
<dbReference type="CDD" id="cd00075">
    <property type="entry name" value="HATPase"/>
    <property type="match status" value="1"/>
</dbReference>
<evidence type="ECO:0000259" key="8">
    <source>
        <dbReference type="PROSITE" id="PS01124"/>
    </source>
</evidence>
<dbReference type="InterPro" id="IPR009057">
    <property type="entry name" value="Homeodomain-like_sf"/>
</dbReference>
<dbReference type="InterPro" id="IPR003661">
    <property type="entry name" value="HisK_dim/P_dom"/>
</dbReference>
<dbReference type="OrthoDB" id="1489484at2"/>
<dbReference type="Gene3D" id="1.10.10.60">
    <property type="entry name" value="Homeodomain-like"/>
    <property type="match status" value="1"/>
</dbReference>
<dbReference type="SMART" id="SM00387">
    <property type="entry name" value="HATPase_c"/>
    <property type="match status" value="1"/>
</dbReference>
<dbReference type="CDD" id="cd00146">
    <property type="entry name" value="PKD"/>
    <property type="match status" value="1"/>
</dbReference>
<feature type="domain" description="Response regulatory" evidence="10">
    <location>
        <begin position="1148"/>
        <end position="1263"/>
    </location>
</feature>
<proteinExistence type="predicted"/>
<evidence type="ECO:0000259" key="10">
    <source>
        <dbReference type="PROSITE" id="PS50110"/>
    </source>
</evidence>